<dbReference type="SMART" id="SM00614">
    <property type="entry name" value="ZnF_BED"/>
    <property type="match status" value="1"/>
</dbReference>
<reference evidence="2" key="1">
    <citation type="submission" date="2022-04" db="EMBL/GenBank/DDBJ databases">
        <title>Carnegiea gigantea Genome sequencing and assembly v2.</title>
        <authorList>
            <person name="Copetti D."/>
            <person name="Sanderson M.J."/>
            <person name="Burquez A."/>
            <person name="Wojciechowski M.F."/>
        </authorList>
    </citation>
    <scope>NUCLEOTIDE SEQUENCE</scope>
    <source>
        <strain evidence="2">SGP5-SGP5p</strain>
        <tissue evidence="2">Aerial part</tissue>
    </source>
</reference>
<dbReference type="PANTHER" id="PTHR34396:SF25">
    <property type="entry name" value="BOUNDARY ELEMENT ASSOCIATED FACTOR"/>
    <property type="match status" value="1"/>
</dbReference>
<dbReference type="Proteomes" id="UP001153076">
    <property type="component" value="Unassembled WGS sequence"/>
</dbReference>
<name>A0A9Q1QKE1_9CARY</name>
<dbReference type="PANTHER" id="PTHR34396">
    <property type="entry name" value="OS03G0264950 PROTEIN-RELATED"/>
    <property type="match status" value="1"/>
</dbReference>
<dbReference type="InterPro" id="IPR053031">
    <property type="entry name" value="Cuticle_assoc_protein"/>
</dbReference>
<feature type="compositionally biased region" description="Pro residues" evidence="1">
    <location>
        <begin position="26"/>
        <end position="36"/>
    </location>
</feature>
<evidence type="ECO:0008006" key="4">
    <source>
        <dbReference type="Google" id="ProtNLM"/>
    </source>
</evidence>
<evidence type="ECO:0000256" key="1">
    <source>
        <dbReference type="SAM" id="MobiDB-lite"/>
    </source>
</evidence>
<protein>
    <recommendedName>
        <fullName evidence="4">BED-type domain-containing protein</fullName>
    </recommendedName>
</protein>
<evidence type="ECO:0000313" key="3">
    <source>
        <dbReference type="Proteomes" id="UP001153076"/>
    </source>
</evidence>
<dbReference type="EMBL" id="JAKOGI010000068">
    <property type="protein sequence ID" value="KAJ8445933.1"/>
    <property type="molecule type" value="Genomic_DNA"/>
</dbReference>
<dbReference type="GO" id="GO:0006357">
    <property type="term" value="P:regulation of transcription by RNA polymerase II"/>
    <property type="evidence" value="ECO:0007669"/>
    <property type="project" value="TreeGrafter"/>
</dbReference>
<proteinExistence type="predicted"/>
<accession>A0A9Q1QKE1</accession>
<comment type="caution">
    <text evidence="2">The sequence shown here is derived from an EMBL/GenBank/DDBJ whole genome shotgun (WGS) entry which is preliminary data.</text>
</comment>
<gene>
    <name evidence="2" type="ORF">Cgig2_009862</name>
</gene>
<dbReference type="AlphaFoldDB" id="A0A9Q1QKE1"/>
<dbReference type="GO" id="GO:0005634">
    <property type="term" value="C:nucleus"/>
    <property type="evidence" value="ECO:0007669"/>
    <property type="project" value="TreeGrafter"/>
</dbReference>
<feature type="region of interest" description="Disordered" evidence="1">
    <location>
        <begin position="1"/>
        <end position="54"/>
    </location>
</feature>
<organism evidence="2 3">
    <name type="scientific">Carnegiea gigantea</name>
    <dbReference type="NCBI Taxonomy" id="171969"/>
    <lineage>
        <taxon>Eukaryota</taxon>
        <taxon>Viridiplantae</taxon>
        <taxon>Streptophyta</taxon>
        <taxon>Embryophyta</taxon>
        <taxon>Tracheophyta</taxon>
        <taxon>Spermatophyta</taxon>
        <taxon>Magnoliopsida</taxon>
        <taxon>eudicotyledons</taxon>
        <taxon>Gunneridae</taxon>
        <taxon>Pentapetalae</taxon>
        <taxon>Caryophyllales</taxon>
        <taxon>Cactineae</taxon>
        <taxon>Cactaceae</taxon>
        <taxon>Cactoideae</taxon>
        <taxon>Echinocereeae</taxon>
        <taxon>Carnegiea</taxon>
    </lineage>
</organism>
<keyword evidence="3" id="KW-1185">Reference proteome</keyword>
<dbReference type="GO" id="GO:1990837">
    <property type="term" value="F:sequence-specific double-stranded DNA binding"/>
    <property type="evidence" value="ECO:0007669"/>
    <property type="project" value="TreeGrafter"/>
</dbReference>
<evidence type="ECO:0000313" key="2">
    <source>
        <dbReference type="EMBL" id="KAJ8445933.1"/>
    </source>
</evidence>
<sequence length="179" mass="19598">MAKNGYWLTLMDSGSQSETVSTPTPLTDPNPSPSPPVSSAAQRPPRPPCGRGGRSLFAEVNEQIDEVDPYDFPAASRGKKRTSWVLSEFDLEGEGTGDEKACCVHCKDKLSAKSSHGTKHLSDHLLRRLKVMLEWRHCDGLLLLKICWQAGSGRNFGGVVEDVLAAGMYPNQATYHGDW</sequence>